<dbReference type="Proteomes" id="UP001470230">
    <property type="component" value="Unassembled WGS sequence"/>
</dbReference>
<protein>
    <recommendedName>
        <fullName evidence="3">Right handed beta helix domain-containing protein</fullName>
    </recommendedName>
</protein>
<evidence type="ECO:0000313" key="1">
    <source>
        <dbReference type="EMBL" id="KAK8881831.1"/>
    </source>
</evidence>
<dbReference type="Gene3D" id="2.160.20.10">
    <property type="entry name" value="Single-stranded right-handed beta-helix, Pectin lyase-like"/>
    <property type="match status" value="1"/>
</dbReference>
<sequence length="353" mass="39663">MINFTLTFLSISSIKTSPYFVFPLQSKSHYFSFSIFSSKFSRFLNTALLSTSTNNLIVKKCDFLHFSNSAIIVRSNDFQILNKYITETIKFSSGNLIINNCKFKNCNAPETGGALEASEINVGLICTYFHRNTAPICGAAHLISCFSIQWFGNVFTQNEADYNGAFTIDTAEINNLQTNVTIKSTNISLNKAKMWTGGFRIDTSGGKISNCIIYGNTAKVTGGFFDFSWTPAHRDVIFCIFNNNTSKMRGGAVCAFHLMHSSRYFKSVFVKNKCDEDSDAISIQSIDSKIVLDETFFDGTKENQIGMKFGFSKFEIMQTTKFGIKDNSMKKVLENIEQAYKLEMKNQCNDKNS</sequence>
<gene>
    <name evidence="1" type="ORF">M9Y10_044467</name>
</gene>
<dbReference type="InterPro" id="IPR012334">
    <property type="entry name" value="Pectin_lyas_fold"/>
</dbReference>
<accession>A0ABR2JSG5</accession>
<keyword evidence="2" id="KW-1185">Reference proteome</keyword>
<dbReference type="SUPFAM" id="SSF51126">
    <property type="entry name" value="Pectin lyase-like"/>
    <property type="match status" value="1"/>
</dbReference>
<reference evidence="1 2" key="1">
    <citation type="submission" date="2024-04" db="EMBL/GenBank/DDBJ databases">
        <title>Tritrichomonas musculus Genome.</title>
        <authorList>
            <person name="Alves-Ferreira E."/>
            <person name="Grigg M."/>
            <person name="Lorenzi H."/>
            <person name="Galac M."/>
        </authorList>
    </citation>
    <scope>NUCLEOTIDE SEQUENCE [LARGE SCALE GENOMIC DNA]</scope>
    <source>
        <strain evidence="1 2">EAF2021</strain>
    </source>
</reference>
<dbReference type="EMBL" id="JAPFFF010000009">
    <property type="protein sequence ID" value="KAK8881831.1"/>
    <property type="molecule type" value="Genomic_DNA"/>
</dbReference>
<name>A0ABR2JSG5_9EUKA</name>
<organism evidence="1 2">
    <name type="scientific">Tritrichomonas musculus</name>
    <dbReference type="NCBI Taxonomy" id="1915356"/>
    <lineage>
        <taxon>Eukaryota</taxon>
        <taxon>Metamonada</taxon>
        <taxon>Parabasalia</taxon>
        <taxon>Tritrichomonadida</taxon>
        <taxon>Tritrichomonadidae</taxon>
        <taxon>Tritrichomonas</taxon>
    </lineage>
</organism>
<dbReference type="InterPro" id="IPR011050">
    <property type="entry name" value="Pectin_lyase_fold/virulence"/>
</dbReference>
<evidence type="ECO:0008006" key="3">
    <source>
        <dbReference type="Google" id="ProtNLM"/>
    </source>
</evidence>
<comment type="caution">
    <text evidence="1">The sequence shown here is derived from an EMBL/GenBank/DDBJ whole genome shotgun (WGS) entry which is preliminary data.</text>
</comment>
<evidence type="ECO:0000313" key="2">
    <source>
        <dbReference type="Proteomes" id="UP001470230"/>
    </source>
</evidence>
<proteinExistence type="predicted"/>